<evidence type="ECO:0000313" key="2">
    <source>
        <dbReference type="EMBL" id="TVZ06074.1"/>
    </source>
</evidence>
<comment type="caution">
    <text evidence="2">The sequence shown here is derived from an EMBL/GenBank/DDBJ whole genome shotgun (WGS) entry which is preliminary data.</text>
</comment>
<dbReference type="EMBL" id="RPFW01000001">
    <property type="protein sequence ID" value="TVZ06074.1"/>
    <property type="molecule type" value="Genomic_DNA"/>
</dbReference>
<protein>
    <submittedName>
        <fullName evidence="2">Uncharacterized protein</fullName>
    </submittedName>
</protein>
<dbReference type="RefSeq" id="WP_145850828.1">
    <property type="nucleotide sequence ID" value="NZ_RPFW01000001.1"/>
</dbReference>
<proteinExistence type="predicted"/>
<evidence type="ECO:0000313" key="3">
    <source>
        <dbReference type="Proteomes" id="UP000460272"/>
    </source>
</evidence>
<organism evidence="2 3">
    <name type="scientific">Trebonia kvetii</name>
    <dbReference type="NCBI Taxonomy" id="2480626"/>
    <lineage>
        <taxon>Bacteria</taxon>
        <taxon>Bacillati</taxon>
        <taxon>Actinomycetota</taxon>
        <taxon>Actinomycetes</taxon>
        <taxon>Streptosporangiales</taxon>
        <taxon>Treboniaceae</taxon>
        <taxon>Trebonia</taxon>
    </lineage>
</organism>
<name>A0A6P2C3W0_9ACTN</name>
<accession>A0A6P2C3W0</accession>
<feature type="compositionally biased region" description="Basic and acidic residues" evidence="1">
    <location>
        <begin position="10"/>
        <end position="50"/>
    </location>
</feature>
<reference evidence="2 3" key="1">
    <citation type="submission" date="2018-11" db="EMBL/GenBank/DDBJ databases">
        <title>Trebonia kvetii gen.nov., sp.nov., a novel acidophilic actinobacterium, and proposal of the new actinobacterial family Treboniaceae fam. nov.</title>
        <authorList>
            <person name="Rapoport D."/>
            <person name="Sagova-Mareckova M."/>
            <person name="Sedlacek I."/>
            <person name="Provaznik J."/>
            <person name="Kralova S."/>
            <person name="Pavlinic D."/>
            <person name="Benes V."/>
            <person name="Kopecky J."/>
        </authorList>
    </citation>
    <scope>NUCLEOTIDE SEQUENCE [LARGE SCALE GENOMIC DNA]</scope>
    <source>
        <strain evidence="2 3">15Tr583</strain>
    </source>
</reference>
<keyword evidence="3" id="KW-1185">Reference proteome</keyword>
<dbReference type="Proteomes" id="UP000460272">
    <property type="component" value="Unassembled WGS sequence"/>
</dbReference>
<evidence type="ECO:0000256" key="1">
    <source>
        <dbReference type="SAM" id="MobiDB-lite"/>
    </source>
</evidence>
<dbReference type="AlphaFoldDB" id="A0A6P2C3W0"/>
<gene>
    <name evidence="2" type="ORF">EAS64_01030</name>
</gene>
<feature type="region of interest" description="Disordered" evidence="1">
    <location>
        <begin position="1"/>
        <end position="50"/>
    </location>
</feature>
<sequence length="132" mass="14606">MDEVPQVRGDLVDHVQVQDHAEHDERRDDQHERESSEHYSPEPDEHCHGDCAEENDCLFVAGMKKMGGHDALPLSVDDLTTGSCAGRQEPGRNAALDWQLPLPEAVTSLHARVRCPGPVSELALRPRLTVGQ</sequence>